<evidence type="ECO:0000259" key="12">
    <source>
        <dbReference type="PROSITE" id="PS50113"/>
    </source>
</evidence>
<evidence type="ECO:0000256" key="4">
    <source>
        <dbReference type="ARBA" id="ARBA00022679"/>
    </source>
</evidence>
<organism evidence="13 14">
    <name type="scientific">Teichococcus rhizosphaerae</name>
    <dbReference type="NCBI Taxonomy" id="1335062"/>
    <lineage>
        <taxon>Bacteria</taxon>
        <taxon>Pseudomonadati</taxon>
        <taxon>Pseudomonadota</taxon>
        <taxon>Alphaproteobacteria</taxon>
        <taxon>Acetobacterales</taxon>
        <taxon>Roseomonadaceae</taxon>
        <taxon>Roseomonas</taxon>
    </lineage>
</organism>
<dbReference type="CDD" id="cd00130">
    <property type="entry name" value="PAS"/>
    <property type="match status" value="3"/>
</dbReference>
<feature type="modified residue" description="4-aspartylphosphate" evidence="6">
    <location>
        <position position="742"/>
    </location>
</feature>
<evidence type="ECO:0000256" key="7">
    <source>
        <dbReference type="SAM" id="Coils"/>
    </source>
</evidence>
<name>A0A2C6ZAG8_9PROT</name>
<evidence type="ECO:0000313" key="13">
    <source>
        <dbReference type="EMBL" id="PHK95501.1"/>
    </source>
</evidence>
<dbReference type="SUPFAM" id="SSF47384">
    <property type="entry name" value="Homodimeric domain of signal transducing histidine kinase"/>
    <property type="match status" value="1"/>
</dbReference>
<evidence type="ECO:0000256" key="6">
    <source>
        <dbReference type="PROSITE-ProRule" id="PRU00169"/>
    </source>
</evidence>
<dbReference type="SUPFAM" id="SSF55785">
    <property type="entry name" value="PYP-like sensor domain (PAS domain)"/>
    <property type="match status" value="3"/>
</dbReference>
<dbReference type="AlphaFoldDB" id="A0A2C6ZAG8"/>
<feature type="coiled-coil region" evidence="7">
    <location>
        <begin position="400"/>
        <end position="431"/>
    </location>
</feature>
<comment type="caution">
    <text evidence="13">The sequence shown here is derived from an EMBL/GenBank/DDBJ whole genome shotgun (WGS) entry which is preliminary data.</text>
</comment>
<accession>A0A2C6ZAG8</accession>
<evidence type="ECO:0000259" key="11">
    <source>
        <dbReference type="PROSITE" id="PS50112"/>
    </source>
</evidence>
<evidence type="ECO:0000256" key="1">
    <source>
        <dbReference type="ARBA" id="ARBA00000085"/>
    </source>
</evidence>
<feature type="domain" description="PAC" evidence="12">
    <location>
        <begin position="357"/>
        <end position="409"/>
    </location>
</feature>
<evidence type="ECO:0000313" key="14">
    <source>
        <dbReference type="Proteomes" id="UP000223527"/>
    </source>
</evidence>
<dbReference type="Gene3D" id="2.10.70.100">
    <property type="match status" value="1"/>
</dbReference>
<dbReference type="Pfam" id="PF02518">
    <property type="entry name" value="HATPase_c"/>
    <property type="match status" value="1"/>
</dbReference>
<dbReference type="PROSITE" id="PS50112">
    <property type="entry name" value="PAS"/>
    <property type="match status" value="2"/>
</dbReference>
<evidence type="ECO:0000256" key="8">
    <source>
        <dbReference type="SAM" id="MobiDB-lite"/>
    </source>
</evidence>
<keyword evidence="5 13" id="KW-0418">Kinase</keyword>
<feature type="domain" description="PAC" evidence="12">
    <location>
        <begin position="230"/>
        <end position="282"/>
    </location>
</feature>
<dbReference type="SMART" id="SM00086">
    <property type="entry name" value="PAC"/>
    <property type="match status" value="3"/>
</dbReference>
<dbReference type="SUPFAM" id="SSF52172">
    <property type="entry name" value="CheY-like"/>
    <property type="match status" value="1"/>
</dbReference>
<evidence type="ECO:0000259" key="10">
    <source>
        <dbReference type="PROSITE" id="PS50110"/>
    </source>
</evidence>
<dbReference type="InterPro" id="IPR003661">
    <property type="entry name" value="HisK_dim/P_dom"/>
</dbReference>
<keyword evidence="4" id="KW-0808">Transferase</keyword>
<keyword evidence="14" id="KW-1185">Reference proteome</keyword>
<dbReference type="Pfam" id="PF08447">
    <property type="entry name" value="PAS_3"/>
    <property type="match status" value="2"/>
</dbReference>
<feature type="domain" description="Response regulatory" evidence="10">
    <location>
        <begin position="692"/>
        <end position="809"/>
    </location>
</feature>
<dbReference type="SMART" id="SM00448">
    <property type="entry name" value="REC"/>
    <property type="match status" value="1"/>
</dbReference>
<dbReference type="Gene3D" id="1.10.287.130">
    <property type="match status" value="1"/>
</dbReference>
<dbReference type="PROSITE" id="PS50110">
    <property type="entry name" value="RESPONSE_REGULATORY"/>
    <property type="match status" value="1"/>
</dbReference>
<dbReference type="PANTHER" id="PTHR43304">
    <property type="entry name" value="PHYTOCHROME-LIKE PROTEIN CPH1"/>
    <property type="match status" value="1"/>
</dbReference>
<dbReference type="Gene3D" id="3.30.450.20">
    <property type="entry name" value="PAS domain"/>
    <property type="match status" value="3"/>
</dbReference>
<dbReference type="InterPro" id="IPR000014">
    <property type="entry name" value="PAS"/>
</dbReference>
<dbReference type="InterPro" id="IPR013655">
    <property type="entry name" value="PAS_fold_3"/>
</dbReference>
<dbReference type="PROSITE" id="PS50109">
    <property type="entry name" value="HIS_KIN"/>
    <property type="match status" value="1"/>
</dbReference>
<dbReference type="GO" id="GO:0000155">
    <property type="term" value="F:phosphorelay sensor kinase activity"/>
    <property type="evidence" value="ECO:0007669"/>
    <property type="project" value="InterPro"/>
</dbReference>
<evidence type="ECO:0000256" key="3">
    <source>
        <dbReference type="ARBA" id="ARBA00022553"/>
    </source>
</evidence>
<dbReference type="InterPro" id="IPR001610">
    <property type="entry name" value="PAC"/>
</dbReference>
<feature type="domain" description="PAS" evidence="11">
    <location>
        <begin position="283"/>
        <end position="329"/>
    </location>
</feature>
<dbReference type="InterPro" id="IPR004358">
    <property type="entry name" value="Sig_transdc_His_kin-like_C"/>
</dbReference>
<dbReference type="PRINTS" id="PR00344">
    <property type="entry name" value="BCTRLSENSOR"/>
</dbReference>
<dbReference type="InterPro" id="IPR052162">
    <property type="entry name" value="Sensor_kinase/Photoreceptor"/>
</dbReference>
<dbReference type="InterPro" id="IPR005467">
    <property type="entry name" value="His_kinase_dom"/>
</dbReference>
<gene>
    <name evidence="13" type="ORF">CR162_08440</name>
</gene>
<reference evidence="13 14" key="1">
    <citation type="submission" date="2017-10" db="EMBL/GenBank/DDBJ databases">
        <authorList>
            <person name="Banno H."/>
            <person name="Chua N.-H."/>
        </authorList>
    </citation>
    <scope>NUCLEOTIDE SEQUENCE [LARGE SCALE GENOMIC DNA]</scope>
    <source>
        <strain evidence="13 14">YW11</strain>
    </source>
</reference>
<dbReference type="NCBIfam" id="TIGR00229">
    <property type="entry name" value="sensory_box"/>
    <property type="match status" value="1"/>
</dbReference>
<protein>
    <recommendedName>
        <fullName evidence="2">histidine kinase</fullName>
        <ecNumber evidence="2">2.7.13.3</ecNumber>
    </recommendedName>
</protein>
<proteinExistence type="predicted"/>
<dbReference type="InterPro" id="IPR000700">
    <property type="entry name" value="PAS-assoc_C"/>
</dbReference>
<dbReference type="PANTHER" id="PTHR43304:SF1">
    <property type="entry name" value="PAC DOMAIN-CONTAINING PROTEIN"/>
    <property type="match status" value="1"/>
</dbReference>
<dbReference type="EMBL" id="PDNU01000010">
    <property type="protein sequence ID" value="PHK95501.1"/>
    <property type="molecule type" value="Genomic_DNA"/>
</dbReference>
<dbReference type="SMART" id="SM00387">
    <property type="entry name" value="HATPase_c"/>
    <property type="match status" value="1"/>
</dbReference>
<dbReference type="Pfam" id="PF08448">
    <property type="entry name" value="PAS_4"/>
    <property type="match status" value="1"/>
</dbReference>
<keyword evidence="3 6" id="KW-0597">Phosphoprotein</keyword>
<feature type="region of interest" description="Disordered" evidence="8">
    <location>
        <begin position="1"/>
        <end position="20"/>
    </location>
</feature>
<comment type="catalytic activity">
    <reaction evidence="1">
        <text>ATP + protein L-histidine = ADP + protein N-phospho-L-histidine.</text>
        <dbReference type="EC" id="2.7.13.3"/>
    </reaction>
</comment>
<dbReference type="InterPro" id="IPR036890">
    <property type="entry name" value="HATPase_C_sf"/>
</dbReference>
<dbReference type="InterPro" id="IPR011006">
    <property type="entry name" value="CheY-like_superfamily"/>
</dbReference>
<dbReference type="InterPro" id="IPR036097">
    <property type="entry name" value="HisK_dim/P_sf"/>
</dbReference>
<feature type="domain" description="Histidine kinase" evidence="9">
    <location>
        <begin position="447"/>
        <end position="671"/>
    </location>
</feature>
<dbReference type="PROSITE" id="PS50113">
    <property type="entry name" value="PAC"/>
    <property type="match status" value="3"/>
</dbReference>
<dbReference type="SMART" id="SM00388">
    <property type="entry name" value="HisKA"/>
    <property type="match status" value="1"/>
</dbReference>
<feature type="domain" description="PAS" evidence="11">
    <location>
        <begin position="49"/>
        <end position="92"/>
    </location>
</feature>
<dbReference type="InterPro" id="IPR001789">
    <property type="entry name" value="Sig_transdc_resp-reg_receiver"/>
</dbReference>
<dbReference type="Pfam" id="PF00072">
    <property type="entry name" value="Response_reg"/>
    <property type="match status" value="1"/>
</dbReference>
<dbReference type="InterPro" id="IPR013656">
    <property type="entry name" value="PAS_4"/>
</dbReference>
<sequence length="814" mass="87393">MSGLKHDARQAAAGEGGASAEVTTRLLRAQEAGDVHLFELGSDRVARCDDGLRGLFGIPPGDKLDHARWLASVHPEDRARLREDFERLLREGGSTDIEYRVLLPDGAVRWLCSRARMAADPGRPGSIYGATFDVTERRLILERLQESQRALEESSERLRLTLEAGRMGAWDWDLVARRWRWDRKRFELFGLGADTEEPGLDAFLAMVHPEDRPRLEAAVRGAVEAGDGTYECEYRVQLPGGVTRWLTDYGRALPGPDGRAVRLLGLTFDVTERRAAEADRDSAMALLRSFIEAVPGIVYAKDLEGRMLFANEGLTALIGKPSGAFIGRTAGEFIDDGQQAAALMESDRAVMETGNAKQFEEELGFRDGQPITWLSTKAPLRDEAGRTIGLVGTSLDITERKKAEAIIARGKAELERLVEERTRDLRETQAQLAHAQRIEALGQLAGGIAHDFNNVLQAIEDGARLIERRAGKPEAVRHLAGMVIDAARRGASITRRLLSFSRRDELRGEPLEPADLFADLREILPLSLGAGVAVRVEAEAGLPPLLADKGQLETVLVNLATNARDAMGGSGTLALLAAAETYPGRGGPSYPVALKPGRYVRLSVSDTGHGMDAGTLARATEPFFTTKEPGKGTGLGLAMARGFAEQSGGGLHIASAPGQGTTVTLWLPVADAGAAPAERAEGAAPPAAERRRILLVDDYDLMREMLAENLSDAGYEVVQAEDGVAALALVEAGETIDLLVSDLSMPGMNGVALIREAQRRRPGLPAILLTGFAGDAAELRGGEAEGASFSLLRKPVIGPELARCVASLLKAAPG</sequence>
<dbReference type="InterPro" id="IPR003594">
    <property type="entry name" value="HATPase_dom"/>
</dbReference>
<feature type="domain" description="PAC" evidence="12">
    <location>
        <begin position="95"/>
        <end position="146"/>
    </location>
</feature>
<keyword evidence="7" id="KW-0175">Coiled coil</keyword>
<evidence type="ECO:0000256" key="5">
    <source>
        <dbReference type="ARBA" id="ARBA00022777"/>
    </source>
</evidence>
<dbReference type="InterPro" id="IPR035965">
    <property type="entry name" value="PAS-like_dom_sf"/>
</dbReference>
<dbReference type="Gene3D" id="3.30.565.10">
    <property type="entry name" value="Histidine kinase-like ATPase, C-terminal domain"/>
    <property type="match status" value="1"/>
</dbReference>
<dbReference type="Gene3D" id="3.40.50.2300">
    <property type="match status" value="1"/>
</dbReference>
<dbReference type="EC" id="2.7.13.3" evidence="2"/>
<dbReference type="SMART" id="SM00091">
    <property type="entry name" value="PAS"/>
    <property type="match status" value="3"/>
</dbReference>
<evidence type="ECO:0000256" key="2">
    <source>
        <dbReference type="ARBA" id="ARBA00012438"/>
    </source>
</evidence>
<dbReference type="Proteomes" id="UP000223527">
    <property type="component" value="Unassembled WGS sequence"/>
</dbReference>
<dbReference type="SUPFAM" id="SSF55874">
    <property type="entry name" value="ATPase domain of HSP90 chaperone/DNA topoisomerase II/histidine kinase"/>
    <property type="match status" value="1"/>
</dbReference>
<evidence type="ECO:0000259" key="9">
    <source>
        <dbReference type="PROSITE" id="PS50109"/>
    </source>
</evidence>